<dbReference type="RefSeq" id="WP_148812224.1">
    <property type="nucleotide sequence ID" value="NZ_CP043046.1"/>
</dbReference>
<dbReference type="KEGG" id="pacr:FXN63_01625"/>
<sequence>MDNPAFLYLTGVGGQAPMLIAQARGKLPLLWQILLAGGAPAAGSDPASPVIDAVAAPAPIAATHGNDAPRLTSNADAALLRLRCVVDFIASHPALRTRPSLGWAFDGALASLREAVAAQPGRSFSVGLEALSWISDATPATFIEECRADCNARWRMLAEAISARDHMALSRALYLDDPDDWRYWADSFGFSTLADPYFHGHITQPDAPHPLAPLPRRSSWWRWFNAD</sequence>
<proteinExistence type="predicted"/>
<dbReference type="OrthoDB" id="8647316at2"/>
<dbReference type="AlphaFoldDB" id="A0A5C0ATS2"/>
<organism evidence="1 2">
    <name type="scientific">Pigmentiphaga aceris</name>
    <dbReference type="NCBI Taxonomy" id="1940612"/>
    <lineage>
        <taxon>Bacteria</taxon>
        <taxon>Pseudomonadati</taxon>
        <taxon>Pseudomonadota</taxon>
        <taxon>Betaproteobacteria</taxon>
        <taxon>Burkholderiales</taxon>
        <taxon>Alcaligenaceae</taxon>
        <taxon>Pigmentiphaga</taxon>
    </lineage>
</organism>
<evidence type="ECO:0000313" key="1">
    <source>
        <dbReference type="EMBL" id="QEI04683.1"/>
    </source>
</evidence>
<dbReference type="EMBL" id="CP043046">
    <property type="protein sequence ID" value="QEI04683.1"/>
    <property type="molecule type" value="Genomic_DNA"/>
</dbReference>
<name>A0A5C0ATS2_9BURK</name>
<protein>
    <submittedName>
        <fullName evidence="1">Uncharacterized protein</fullName>
    </submittedName>
</protein>
<gene>
    <name evidence="1" type="ORF">FXN63_01625</name>
</gene>
<accession>A0A5C0ATS2</accession>
<evidence type="ECO:0000313" key="2">
    <source>
        <dbReference type="Proteomes" id="UP000325161"/>
    </source>
</evidence>
<reference evidence="1 2" key="1">
    <citation type="submission" date="2019-08" db="EMBL/GenBank/DDBJ databases">
        <title>Amphibian skin-associated Pigmentiphaga: genome sequence and occurrence across geography and hosts.</title>
        <authorList>
            <person name="Bletz M.C."/>
            <person name="Bunk B."/>
            <person name="Sproeer C."/>
            <person name="Biwer P."/>
            <person name="Reiter S."/>
            <person name="Rabemananjara F.C.E."/>
            <person name="Schulz S."/>
            <person name="Overmann J."/>
            <person name="Vences M."/>
        </authorList>
    </citation>
    <scope>NUCLEOTIDE SEQUENCE [LARGE SCALE GENOMIC DNA]</scope>
    <source>
        <strain evidence="1 2">Mada1488</strain>
    </source>
</reference>
<dbReference type="Proteomes" id="UP000325161">
    <property type="component" value="Chromosome"/>
</dbReference>
<keyword evidence="2" id="KW-1185">Reference proteome</keyword>